<evidence type="ECO:0000259" key="8">
    <source>
        <dbReference type="Pfam" id="PF13908"/>
    </source>
</evidence>
<accession>A0AAV7VAG2</accession>
<feature type="region of interest" description="Disordered" evidence="5">
    <location>
        <begin position="133"/>
        <end position="183"/>
    </location>
</feature>
<dbReference type="InterPro" id="IPR026910">
    <property type="entry name" value="Shisa"/>
</dbReference>
<dbReference type="Proteomes" id="UP001066276">
    <property type="component" value="Chromosome 2_1"/>
</dbReference>
<evidence type="ECO:0000313" key="9">
    <source>
        <dbReference type="EMBL" id="KAJ1197265.1"/>
    </source>
</evidence>
<dbReference type="InterPro" id="IPR053891">
    <property type="entry name" value="Shisa_N"/>
</dbReference>
<feature type="chain" id="PRO_5043865964" description="Shisa N-terminal domain-containing protein" evidence="7">
    <location>
        <begin position="18"/>
        <end position="274"/>
    </location>
</feature>
<reference evidence="9" key="1">
    <citation type="journal article" date="2022" name="bioRxiv">
        <title>Sequencing and chromosome-scale assembly of the giantPleurodeles waltlgenome.</title>
        <authorList>
            <person name="Brown T."/>
            <person name="Elewa A."/>
            <person name="Iarovenko S."/>
            <person name="Subramanian E."/>
            <person name="Araus A.J."/>
            <person name="Petzold A."/>
            <person name="Susuki M."/>
            <person name="Suzuki K.-i.T."/>
            <person name="Hayashi T."/>
            <person name="Toyoda A."/>
            <person name="Oliveira C."/>
            <person name="Osipova E."/>
            <person name="Leigh N.D."/>
            <person name="Simon A."/>
            <person name="Yun M.H."/>
        </authorList>
    </citation>
    <scope>NUCLEOTIDE SEQUENCE</scope>
    <source>
        <strain evidence="9">20211129_DDA</strain>
        <tissue evidence="9">Liver</tissue>
    </source>
</reference>
<evidence type="ECO:0000313" key="10">
    <source>
        <dbReference type="Proteomes" id="UP001066276"/>
    </source>
</evidence>
<keyword evidence="3 6" id="KW-1133">Transmembrane helix</keyword>
<feature type="transmembrane region" description="Helical" evidence="6">
    <location>
        <begin position="97"/>
        <end position="120"/>
    </location>
</feature>
<organism evidence="9 10">
    <name type="scientific">Pleurodeles waltl</name>
    <name type="common">Iberian ribbed newt</name>
    <dbReference type="NCBI Taxonomy" id="8319"/>
    <lineage>
        <taxon>Eukaryota</taxon>
        <taxon>Metazoa</taxon>
        <taxon>Chordata</taxon>
        <taxon>Craniata</taxon>
        <taxon>Vertebrata</taxon>
        <taxon>Euteleostomi</taxon>
        <taxon>Amphibia</taxon>
        <taxon>Batrachia</taxon>
        <taxon>Caudata</taxon>
        <taxon>Salamandroidea</taxon>
        <taxon>Salamandridae</taxon>
        <taxon>Pleurodelinae</taxon>
        <taxon>Pleurodeles</taxon>
    </lineage>
</organism>
<comment type="subcellular location">
    <subcellularLocation>
        <location evidence="1">Membrane</location>
    </subcellularLocation>
</comment>
<feature type="compositionally biased region" description="Low complexity" evidence="5">
    <location>
        <begin position="157"/>
        <end position="170"/>
    </location>
</feature>
<keyword evidence="4 6" id="KW-0472">Membrane</keyword>
<keyword evidence="7" id="KW-0732">Signal</keyword>
<keyword evidence="10" id="KW-1185">Reference proteome</keyword>
<protein>
    <recommendedName>
        <fullName evidence="8">Shisa N-terminal domain-containing protein</fullName>
    </recommendedName>
</protein>
<proteinExistence type="predicted"/>
<sequence length="274" mass="29315">MEGALLLLLPLLRVAAGEYCHPWADGGPQGHRRGGFQCPERYDAPEAAFCCGTCGLRYCCSAPEARLDQSLCSNDYPEGAAEDPEEMGSTYPPAVPMYLPFLLVGSVFVTFIIVGSLVGICCCKCIKADEEGLQSGPPPIQSRLLEADPPSDRTPSRHSSSSSSSVMRPSLDTRPPQNNVCPPGPENINMYMPAAAQFSLVGCPQGTQFLHPQSTGQPYMPSPYLNYGMPGGEHAILMTPASFTDGRTIYGQGLSSYPTGAMHCEPRMYPGVAL</sequence>
<feature type="signal peptide" evidence="7">
    <location>
        <begin position="1"/>
        <end position="17"/>
    </location>
</feature>
<comment type="caution">
    <text evidence="9">The sequence shown here is derived from an EMBL/GenBank/DDBJ whole genome shotgun (WGS) entry which is preliminary data.</text>
</comment>
<evidence type="ECO:0000256" key="4">
    <source>
        <dbReference type="ARBA" id="ARBA00023136"/>
    </source>
</evidence>
<keyword evidence="2 6" id="KW-0812">Transmembrane</keyword>
<evidence type="ECO:0000256" key="7">
    <source>
        <dbReference type="SAM" id="SignalP"/>
    </source>
</evidence>
<dbReference type="AlphaFoldDB" id="A0AAV7VAG2"/>
<dbReference type="PANTHER" id="PTHR31395:SF25">
    <property type="entry name" value="ABLIM_ANCHOR DOMAIN-CONTAINING PROTEIN"/>
    <property type="match status" value="1"/>
</dbReference>
<dbReference type="EMBL" id="JANPWB010000003">
    <property type="protein sequence ID" value="KAJ1197265.1"/>
    <property type="molecule type" value="Genomic_DNA"/>
</dbReference>
<evidence type="ECO:0000256" key="1">
    <source>
        <dbReference type="ARBA" id="ARBA00004370"/>
    </source>
</evidence>
<evidence type="ECO:0000256" key="5">
    <source>
        <dbReference type="SAM" id="MobiDB-lite"/>
    </source>
</evidence>
<dbReference type="PANTHER" id="PTHR31395">
    <property type="entry name" value="SHISA"/>
    <property type="match status" value="1"/>
</dbReference>
<dbReference type="GO" id="GO:0016020">
    <property type="term" value="C:membrane"/>
    <property type="evidence" value="ECO:0007669"/>
    <property type="project" value="UniProtKB-SubCell"/>
</dbReference>
<gene>
    <name evidence="9" type="ORF">NDU88_001127</name>
</gene>
<dbReference type="Pfam" id="PF13908">
    <property type="entry name" value="Shisa_N"/>
    <property type="match status" value="1"/>
</dbReference>
<evidence type="ECO:0000256" key="6">
    <source>
        <dbReference type="SAM" id="Phobius"/>
    </source>
</evidence>
<name>A0AAV7VAG2_PLEWA</name>
<evidence type="ECO:0000256" key="2">
    <source>
        <dbReference type="ARBA" id="ARBA00022692"/>
    </source>
</evidence>
<evidence type="ECO:0000256" key="3">
    <source>
        <dbReference type="ARBA" id="ARBA00022989"/>
    </source>
</evidence>
<feature type="domain" description="Shisa N-terminal" evidence="8">
    <location>
        <begin position="17"/>
        <end position="74"/>
    </location>
</feature>